<evidence type="ECO:0000256" key="3">
    <source>
        <dbReference type="ARBA" id="ARBA00022692"/>
    </source>
</evidence>
<name>A0ABN8RYM1_9CNID</name>
<dbReference type="Proteomes" id="UP001159405">
    <property type="component" value="Unassembled WGS sequence"/>
</dbReference>
<evidence type="ECO:0000313" key="9">
    <source>
        <dbReference type="Proteomes" id="UP001159405"/>
    </source>
</evidence>
<sequence length="850" mass="96336">MLITNLTGEENAQTIEELYCSADLREKVHSHLIFLSVINIVLSITAFLENTLILVALHNESSLHPPSKLLYRNLAITDLFVGIIVEPLSVTYWISEATERWNICRYSLDLRYVTSFVLCSACLMTMTSISVDRLLALLLGLRYRQVVTLKRIYITITILWAIAIVSATMYFVNAYVTSWLGNIGISLCLAISIFSYTKIFLTLRHNHIQPQEHVSQAQSTQATPLNLARYRKAVSSALWLQLTLVVCYLPYTVVVIVTPQGKLSLPYYLPRQFGVTVVYLNSSLNPLLYCWKIKEVRQAVKGTLRHIFCSLKTYSNSSKMVVTNLTGEGNYKTIEQLYCSKELAAEKENNCLIILSVINIFQSISTFLGNTLILAALHKETSLHPPSKLLYRNLAITDLCVGVILEPLNVTYWISEATKRWDICRYVLVSAYFIGYVLFAVSLMTITLVSLDRLLALLLGLTYKQVVTLKRTYLTIIVFWAISIVAATMYFVNPFVTSWIGNIGIILFLITSIMSYIKIFITLRKNQIQPLEHDSKTQSTQPTSMNMARYRKAVSSALWIQVTLVVCYLPYVVAVVLTPKRELPLQYYLARQFGVTVIYLNSTLNPFLYCWKIKEVRQAVKDTLRQVSCSSVKNNLIILCVINIFLSITASVGNTLILVALRKETSLHPSSKLLYRNLAITDLCVGIIVEPVIVCYWTSQAMERWDICRYVLVSKYVIGFILCSVSLMTVTALSVDRLLALLLGLRYRQVVTLKRSYAIITILWASATVAGTIYVVHPFVTRWIGNVAIILCLITSVFSYSNIFFTLRNYQIKQQEHVSQAQSPQAIPLNMARYRKAVSSALWVEITLVV</sequence>
<feature type="transmembrane region" description="Helical" evidence="6">
    <location>
        <begin position="32"/>
        <end position="57"/>
    </location>
</feature>
<keyword evidence="4 6" id="KW-1133">Transmembrane helix</keyword>
<proteinExistence type="predicted"/>
<gene>
    <name evidence="8" type="ORF">PLOB_00030628</name>
</gene>
<evidence type="ECO:0000256" key="1">
    <source>
        <dbReference type="ARBA" id="ARBA00004651"/>
    </source>
</evidence>
<feature type="transmembrane region" description="Helical" evidence="6">
    <location>
        <begin position="69"/>
        <end position="95"/>
    </location>
</feature>
<comment type="subcellular location">
    <subcellularLocation>
        <location evidence="1">Cell membrane</location>
        <topology evidence="1">Multi-pass membrane protein</topology>
    </subcellularLocation>
</comment>
<dbReference type="SUPFAM" id="SSF81321">
    <property type="entry name" value="Family A G protein-coupled receptor-like"/>
    <property type="match status" value="3"/>
</dbReference>
<feature type="transmembrane region" description="Helical" evidence="6">
    <location>
        <begin position="636"/>
        <end position="661"/>
    </location>
</feature>
<accession>A0ABN8RYM1</accession>
<feature type="domain" description="G-protein coupled receptors family 1 profile" evidence="7">
    <location>
        <begin position="653"/>
        <end position="850"/>
    </location>
</feature>
<dbReference type="CDD" id="cd00637">
    <property type="entry name" value="7tm_classA_rhodopsin-like"/>
    <property type="match status" value="3"/>
</dbReference>
<feature type="transmembrane region" description="Helical" evidence="6">
    <location>
        <begin position="757"/>
        <end position="777"/>
    </location>
</feature>
<dbReference type="PANTHER" id="PTHR22750">
    <property type="entry name" value="G-PROTEIN COUPLED RECEPTOR"/>
    <property type="match status" value="1"/>
</dbReference>
<keyword evidence="2" id="KW-1003">Cell membrane</keyword>
<evidence type="ECO:0000256" key="4">
    <source>
        <dbReference type="ARBA" id="ARBA00022989"/>
    </source>
</evidence>
<feature type="transmembrane region" description="Helical" evidence="6">
    <location>
        <begin position="673"/>
        <end position="697"/>
    </location>
</feature>
<evidence type="ECO:0000313" key="8">
    <source>
        <dbReference type="EMBL" id="CAH3184577.1"/>
    </source>
</evidence>
<dbReference type="EMBL" id="CALNXK010000393">
    <property type="protein sequence ID" value="CAH3184577.1"/>
    <property type="molecule type" value="Genomic_DNA"/>
</dbReference>
<dbReference type="InterPro" id="IPR000276">
    <property type="entry name" value="GPCR_Rhodpsn"/>
</dbReference>
<dbReference type="PROSITE" id="PS50262">
    <property type="entry name" value="G_PROTEIN_RECEP_F1_2"/>
    <property type="match status" value="3"/>
</dbReference>
<feature type="transmembrane region" description="Helical" evidence="6">
    <location>
        <begin position="352"/>
        <end position="377"/>
    </location>
</feature>
<feature type="transmembrane region" description="Helical" evidence="6">
    <location>
        <begin position="152"/>
        <end position="173"/>
    </location>
</feature>
<dbReference type="InterPro" id="IPR017452">
    <property type="entry name" value="GPCR_Rhodpsn_7TM"/>
</dbReference>
<evidence type="ECO:0000256" key="2">
    <source>
        <dbReference type="ARBA" id="ARBA00022475"/>
    </source>
</evidence>
<evidence type="ECO:0000259" key="7">
    <source>
        <dbReference type="PROSITE" id="PS50262"/>
    </source>
</evidence>
<feature type="domain" description="G-protein coupled receptors family 1 profile" evidence="7">
    <location>
        <begin position="369"/>
        <end position="609"/>
    </location>
</feature>
<keyword evidence="9" id="KW-1185">Reference proteome</keyword>
<reference evidence="8 9" key="1">
    <citation type="submission" date="2022-05" db="EMBL/GenBank/DDBJ databases">
        <authorList>
            <consortium name="Genoscope - CEA"/>
            <person name="William W."/>
        </authorList>
    </citation>
    <scope>NUCLEOTIDE SEQUENCE [LARGE SCALE GENOMIC DNA]</scope>
</reference>
<feature type="transmembrane region" description="Helical" evidence="6">
    <location>
        <begin position="557"/>
        <end position="577"/>
    </location>
</feature>
<protein>
    <recommendedName>
        <fullName evidence="7">G-protein coupled receptors family 1 profile domain-containing protein</fullName>
    </recommendedName>
</protein>
<evidence type="ECO:0000256" key="6">
    <source>
        <dbReference type="SAM" id="Phobius"/>
    </source>
</evidence>
<keyword evidence="3 6" id="KW-0812">Transmembrane</keyword>
<comment type="caution">
    <text evidence="8">The sequence shown here is derived from an EMBL/GenBank/DDBJ whole genome shotgun (WGS) entry which is preliminary data.</text>
</comment>
<feature type="domain" description="G-protein coupled receptors family 1 profile" evidence="7">
    <location>
        <begin position="49"/>
        <end position="289"/>
    </location>
</feature>
<feature type="transmembrane region" description="Helical" evidence="6">
    <location>
        <begin position="179"/>
        <end position="201"/>
    </location>
</feature>
<dbReference type="Gene3D" id="1.20.1070.10">
    <property type="entry name" value="Rhodopsin 7-helix transmembrane proteins"/>
    <property type="match status" value="3"/>
</dbReference>
<dbReference type="PRINTS" id="PR00237">
    <property type="entry name" value="GPCRRHODOPSN"/>
</dbReference>
<feature type="transmembrane region" description="Helical" evidence="6">
    <location>
        <begin position="237"/>
        <end position="257"/>
    </location>
</feature>
<keyword evidence="5 6" id="KW-0472">Membrane</keyword>
<dbReference type="Pfam" id="PF00001">
    <property type="entry name" value="7tm_1"/>
    <property type="match status" value="4"/>
</dbReference>
<feature type="transmembrane region" description="Helical" evidence="6">
    <location>
        <begin position="717"/>
        <end position="745"/>
    </location>
</feature>
<evidence type="ECO:0000256" key="5">
    <source>
        <dbReference type="ARBA" id="ARBA00023136"/>
    </source>
</evidence>
<feature type="transmembrane region" description="Helical" evidence="6">
    <location>
        <begin position="472"/>
        <end position="493"/>
    </location>
</feature>
<feature type="transmembrane region" description="Helical" evidence="6">
    <location>
        <begin position="783"/>
        <end position="805"/>
    </location>
</feature>
<organism evidence="8 9">
    <name type="scientific">Porites lobata</name>
    <dbReference type="NCBI Taxonomy" id="104759"/>
    <lineage>
        <taxon>Eukaryota</taxon>
        <taxon>Metazoa</taxon>
        <taxon>Cnidaria</taxon>
        <taxon>Anthozoa</taxon>
        <taxon>Hexacorallia</taxon>
        <taxon>Scleractinia</taxon>
        <taxon>Fungiina</taxon>
        <taxon>Poritidae</taxon>
        <taxon>Porites</taxon>
    </lineage>
</organism>
<feature type="transmembrane region" description="Helical" evidence="6">
    <location>
        <begin position="426"/>
        <end position="451"/>
    </location>
</feature>
<feature type="transmembrane region" description="Helical" evidence="6">
    <location>
        <begin position="499"/>
        <end position="521"/>
    </location>
</feature>